<reference evidence="2" key="1">
    <citation type="submission" date="2020-06" db="EMBL/GenBank/DDBJ databases">
        <authorList>
            <person name="Li T."/>
            <person name="Hu X."/>
            <person name="Zhang T."/>
            <person name="Song X."/>
            <person name="Zhang H."/>
            <person name="Dai N."/>
            <person name="Sheng W."/>
            <person name="Hou X."/>
            <person name="Wei L."/>
        </authorList>
    </citation>
    <scope>NUCLEOTIDE SEQUENCE</scope>
    <source>
        <strain evidence="2">KEN1</strain>
        <tissue evidence="2">Leaf</tissue>
    </source>
</reference>
<name>A0AAW2UWQ0_9LAMI</name>
<feature type="compositionally biased region" description="Low complexity" evidence="1">
    <location>
        <begin position="23"/>
        <end position="32"/>
    </location>
</feature>
<gene>
    <name evidence="2" type="ORF">Slati_3128200</name>
</gene>
<dbReference type="AlphaFoldDB" id="A0AAW2UWQ0"/>
<protein>
    <submittedName>
        <fullName evidence="2">Uncharacterized protein</fullName>
    </submittedName>
</protein>
<comment type="caution">
    <text evidence="2">The sequence shown here is derived from an EMBL/GenBank/DDBJ whole genome shotgun (WGS) entry which is preliminary data.</text>
</comment>
<evidence type="ECO:0000313" key="2">
    <source>
        <dbReference type="EMBL" id="KAL0421053.1"/>
    </source>
</evidence>
<feature type="region of interest" description="Disordered" evidence="1">
    <location>
        <begin position="1"/>
        <end position="61"/>
    </location>
</feature>
<organism evidence="2">
    <name type="scientific">Sesamum latifolium</name>
    <dbReference type="NCBI Taxonomy" id="2727402"/>
    <lineage>
        <taxon>Eukaryota</taxon>
        <taxon>Viridiplantae</taxon>
        <taxon>Streptophyta</taxon>
        <taxon>Embryophyta</taxon>
        <taxon>Tracheophyta</taxon>
        <taxon>Spermatophyta</taxon>
        <taxon>Magnoliopsida</taxon>
        <taxon>eudicotyledons</taxon>
        <taxon>Gunneridae</taxon>
        <taxon>Pentapetalae</taxon>
        <taxon>asterids</taxon>
        <taxon>lamiids</taxon>
        <taxon>Lamiales</taxon>
        <taxon>Pedaliaceae</taxon>
        <taxon>Sesamum</taxon>
    </lineage>
</organism>
<proteinExistence type="predicted"/>
<accession>A0AAW2UWQ0</accession>
<evidence type="ECO:0000256" key="1">
    <source>
        <dbReference type="SAM" id="MobiDB-lite"/>
    </source>
</evidence>
<reference evidence="2" key="2">
    <citation type="journal article" date="2024" name="Plant">
        <title>Genomic evolution and insights into agronomic trait innovations of Sesamum species.</title>
        <authorList>
            <person name="Miao H."/>
            <person name="Wang L."/>
            <person name="Qu L."/>
            <person name="Liu H."/>
            <person name="Sun Y."/>
            <person name="Le M."/>
            <person name="Wang Q."/>
            <person name="Wei S."/>
            <person name="Zheng Y."/>
            <person name="Lin W."/>
            <person name="Duan Y."/>
            <person name="Cao H."/>
            <person name="Xiong S."/>
            <person name="Wang X."/>
            <person name="Wei L."/>
            <person name="Li C."/>
            <person name="Ma Q."/>
            <person name="Ju M."/>
            <person name="Zhao R."/>
            <person name="Li G."/>
            <person name="Mu C."/>
            <person name="Tian Q."/>
            <person name="Mei H."/>
            <person name="Zhang T."/>
            <person name="Gao T."/>
            <person name="Zhang H."/>
        </authorList>
    </citation>
    <scope>NUCLEOTIDE SEQUENCE</scope>
    <source>
        <strain evidence="2">KEN1</strain>
    </source>
</reference>
<sequence>MSHPTGMPNEGPAKRTRASSLGTPPISSSKPSVTPPPPPPSTKEEKGVSSRPSRSFSGGLYIRSSFTQEEGEASSLAVSLMRGVVTPEGPTPFGSFG</sequence>
<dbReference type="EMBL" id="JACGWN010000011">
    <property type="protein sequence ID" value="KAL0421053.1"/>
    <property type="molecule type" value="Genomic_DNA"/>
</dbReference>